<dbReference type="Proteomes" id="UP001341840">
    <property type="component" value="Unassembled WGS sequence"/>
</dbReference>
<protein>
    <submittedName>
        <fullName evidence="1">Uncharacterized protein</fullName>
    </submittedName>
</protein>
<accession>A0ABU6RY93</accession>
<sequence>MPSFPNLRPSHVWTWLAQVPNVTNPKYKGAKLSFVTSLVCLPSFKREHSNIQASFLKAMTSHIWAWFLQVPNVTHQVTTKQAQ</sequence>
<name>A0ABU6RY93_9FABA</name>
<dbReference type="EMBL" id="JASCZI010033393">
    <property type="protein sequence ID" value="MED6128904.1"/>
    <property type="molecule type" value="Genomic_DNA"/>
</dbReference>
<organism evidence="1 2">
    <name type="scientific">Stylosanthes scabra</name>
    <dbReference type="NCBI Taxonomy" id="79078"/>
    <lineage>
        <taxon>Eukaryota</taxon>
        <taxon>Viridiplantae</taxon>
        <taxon>Streptophyta</taxon>
        <taxon>Embryophyta</taxon>
        <taxon>Tracheophyta</taxon>
        <taxon>Spermatophyta</taxon>
        <taxon>Magnoliopsida</taxon>
        <taxon>eudicotyledons</taxon>
        <taxon>Gunneridae</taxon>
        <taxon>Pentapetalae</taxon>
        <taxon>rosids</taxon>
        <taxon>fabids</taxon>
        <taxon>Fabales</taxon>
        <taxon>Fabaceae</taxon>
        <taxon>Papilionoideae</taxon>
        <taxon>50 kb inversion clade</taxon>
        <taxon>dalbergioids sensu lato</taxon>
        <taxon>Dalbergieae</taxon>
        <taxon>Pterocarpus clade</taxon>
        <taxon>Stylosanthes</taxon>
    </lineage>
</organism>
<comment type="caution">
    <text evidence="1">The sequence shown here is derived from an EMBL/GenBank/DDBJ whole genome shotgun (WGS) entry which is preliminary data.</text>
</comment>
<evidence type="ECO:0000313" key="1">
    <source>
        <dbReference type="EMBL" id="MED6128904.1"/>
    </source>
</evidence>
<keyword evidence="2" id="KW-1185">Reference proteome</keyword>
<reference evidence="1 2" key="1">
    <citation type="journal article" date="2023" name="Plants (Basel)">
        <title>Bridging the Gap: Combining Genomics and Transcriptomics Approaches to Understand Stylosanthes scabra, an Orphan Legume from the Brazilian Caatinga.</title>
        <authorList>
            <person name="Ferreira-Neto J.R.C."/>
            <person name="da Silva M.D."/>
            <person name="Binneck E."/>
            <person name="de Melo N.F."/>
            <person name="da Silva R.H."/>
            <person name="de Melo A.L.T.M."/>
            <person name="Pandolfi V."/>
            <person name="Bustamante F.O."/>
            <person name="Brasileiro-Vidal A.C."/>
            <person name="Benko-Iseppon A.M."/>
        </authorList>
    </citation>
    <scope>NUCLEOTIDE SEQUENCE [LARGE SCALE GENOMIC DNA]</scope>
    <source>
        <tissue evidence="1">Leaves</tissue>
    </source>
</reference>
<feature type="non-terminal residue" evidence="1">
    <location>
        <position position="83"/>
    </location>
</feature>
<evidence type="ECO:0000313" key="2">
    <source>
        <dbReference type="Proteomes" id="UP001341840"/>
    </source>
</evidence>
<gene>
    <name evidence="1" type="ORF">PIB30_102588</name>
</gene>
<proteinExistence type="predicted"/>